<evidence type="ECO:0000256" key="8">
    <source>
        <dbReference type="ARBA" id="ARBA00034317"/>
    </source>
</evidence>
<evidence type="ECO:0000256" key="9">
    <source>
        <dbReference type="ARBA" id="ARBA00034328"/>
    </source>
</evidence>
<evidence type="ECO:0000256" key="2">
    <source>
        <dbReference type="ARBA" id="ARBA00022630"/>
    </source>
</evidence>
<dbReference type="PIRSF" id="PIRSF016578">
    <property type="entry name" value="HsaA"/>
    <property type="match status" value="1"/>
</dbReference>
<dbReference type="SUPFAM" id="SSF56645">
    <property type="entry name" value="Acyl-CoA dehydrogenase NM domain-like"/>
    <property type="match status" value="1"/>
</dbReference>
<dbReference type="GO" id="GO:0006552">
    <property type="term" value="P:L-leucine catabolic process"/>
    <property type="evidence" value="ECO:0007669"/>
    <property type="project" value="TreeGrafter"/>
</dbReference>
<keyword evidence="6" id="KW-0503">Monooxygenase</keyword>
<evidence type="ECO:0000256" key="10">
    <source>
        <dbReference type="ARBA" id="ARBA00034345"/>
    </source>
</evidence>
<protein>
    <recommendedName>
        <fullName evidence="10">Dibenzothiophene monooxygenase</fullName>
        <ecNumber evidence="9">1.14.14.21</ecNumber>
    </recommendedName>
</protein>
<dbReference type="Pfam" id="PF02771">
    <property type="entry name" value="Acyl-CoA_dh_N"/>
    <property type="match status" value="1"/>
</dbReference>
<dbReference type="Pfam" id="PF08028">
    <property type="entry name" value="Acyl-CoA_dh_2"/>
    <property type="match status" value="1"/>
</dbReference>
<keyword evidence="2" id="KW-0285">Flavoprotein</keyword>
<dbReference type="InterPro" id="IPR006091">
    <property type="entry name" value="Acyl-CoA_Oxase/DH_mid-dom"/>
</dbReference>
<feature type="domain" description="Acyl-CoA oxidase/dehydrogenase middle" evidence="14">
    <location>
        <begin position="141"/>
        <end position="224"/>
    </location>
</feature>
<dbReference type="GO" id="GO:0004497">
    <property type="term" value="F:monooxygenase activity"/>
    <property type="evidence" value="ECO:0007669"/>
    <property type="project" value="UniProtKB-KW"/>
</dbReference>
<comment type="catalytic activity">
    <reaction evidence="13">
        <text>dibenzothiophene + 2 FMNH2 + 2 O2 = dibenzothiophene 5,5-dioxide + 2 FMN + 2 H2O + 2 H(+)</text>
        <dbReference type="Rhea" id="RHEA:49072"/>
        <dbReference type="ChEBI" id="CHEBI:15377"/>
        <dbReference type="ChEBI" id="CHEBI:15378"/>
        <dbReference type="ChEBI" id="CHEBI:15379"/>
        <dbReference type="ChEBI" id="CHEBI:23681"/>
        <dbReference type="ChEBI" id="CHEBI:57618"/>
        <dbReference type="ChEBI" id="CHEBI:58210"/>
        <dbReference type="ChEBI" id="CHEBI:90356"/>
        <dbReference type="EC" id="1.14.14.21"/>
    </reaction>
</comment>
<keyword evidence="18" id="KW-1185">Reference proteome</keyword>
<dbReference type="RefSeq" id="WP_130189209.1">
    <property type="nucleotide sequence ID" value="NZ_CP035913.1"/>
</dbReference>
<evidence type="ECO:0000256" key="3">
    <source>
        <dbReference type="ARBA" id="ARBA00022643"/>
    </source>
</evidence>
<dbReference type="EMBL" id="CP035913">
    <property type="protein sequence ID" value="QBE66100.1"/>
    <property type="molecule type" value="Genomic_DNA"/>
</dbReference>
<dbReference type="Pfam" id="PF02770">
    <property type="entry name" value="Acyl-CoA_dh_M"/>
    <property type="match status" value="1"/>
</dbReference>
<accession>A0A4P6L3E5</accession>
<dbReference type="Proteomes" id="UP000290637">
    <property type="component" value="Chromosome"/>
</dbReference>
<dbReference type="CDD" id="cd01163">
    <property type="entry name" value="DszC"/>
    <property type="match status" value="1"/>
</dbReference>
<dbReference type="GO" id="GO:0005737">
    <property type="term" value="C:cytoplasm"/>
    <property type="evidence" value="ECO:0007669"/>
    <property type="project" value="UniProtKB-SubCell"/>
</dbReference>
<dbReference type="Gene3D" id="1.20.140.10">
    <property type="entry name" value="Butyryl-CoA Dehydrogenase, subunit A, domain 3"/>
    <property type="match status" value="1"/>
</dbReference>
<feature type="domain" description="Acyl-CoA dehydrogenase C-terminal" evidence="16">
    <location>
        <begin position="256"/>
        <end position="388"/>
    </location>
</feature>
<keyword evidence="5" id="KW-0560">Oxidoreductase</keyword>
<evidence type="ECO:0000256" key="11">
    <source>
        <dbReference type="ARBA" id="ARBA00047859"/>
    </source>
</evidence>
<organism evidence="17 18">
    <name type="scientific">Pseudoduganella lutea</name>
    <dbReference type="NCBI Taxonomy" id="321985"/>
    <lineage>
        <taxon>Bacteria</taxon>
        <taxon>Pseudomonadati</taxon>
        <taxon>Pseudomonadota</taxon>
        <taxon>Betaproteobacteria</taxon>
        <taxon>Burkholderiales</taxon>
        <taxon>Oxalobacteraceae</taxon>
        <taxon>Telluria group</taxon>
        <taxon>Pseudoduganella</taxon>
    </lineage>
</organism>
<evidence type="ECO:0000259" key="14">
    <source>
        <dbReference type="Pfam" id="PF02770"/>
    </source>
</evidence>
<feature type="domain" description="Acyl-CoA dehydrogenase/oxidase N-terminal" evidence="15">
    <location>
        <begin position="39"/>
        <end position="133"/>
    </location>
</feature>
<evidence type="ECO:0000256" key="5">
    <source>
        <dbReference type="ARBA" id="ARBA00023002"/>
    </source>
</evidence>
<dbReference type="KEGG" id="plue:EWM63_26520"/>
<evidence type="ECO:0000256" key="6">
    <source>
        <dbReference type="ARBA" id="ARBA00023033"/>
    </source>
</evidence>
<dbReference type="InterPro" id="IPR036250">
    <property type="entry name" value="AcylCo_DH-like_C"/>
</dbReference>
<dbReference type="SUPFAM" id="SSF47203">
    <property type="entry name" value="Acyl-CoA dehydrogenase C-terminal domain-like"/>
    <property type="match status" value="1"/>
</dbReference>
<keyword evidence="3" id="KW-0288">FMN</keyword>
<keyword evidence="4" id="KW-0547">Nucleotide-binding</keyword>
<evidence type="ECO:0000259" key="16">
    <source>
        <dbReference type="Pfam" id="PF08028"/>
    </source>
</evidence>
<comment type="subcellular location">
    <subcellularLocation>
        <location evidence="1">Cytoplasm</location>
    </subcellularLocation>
</comment>
<comment type="catalytic activity">
    <reaction evidence="11">
        <text>dibenzothiophene + FMNH2 + O2 = dibenzothiophene 5-oxide + FMN + H2O + H(+)</text>
        <dbReference type="Rhea" id="RHEA:49076"/>
        <dbReference type="ChEBI" id="CHEBI:15377"/>
        <dbReference type="ChEBI" id="CHEBI:15378"/>
        <dbReference type="ChEBI" id="CHEBI:15379"/>
        <dbReference type="ChEBI" id="CHEBI:23681"/>
        <dbReference type="ChEBI" id="CHEBI:23683"/>
        <dbReference type="ChEBI" id="CHEBI:57618"/>
        <dbReference type="ChEBI" id="CHEBI:58210"/>
    </reaction>
</comment>
<evidence type="ECO:0000256" key="12">
    <source>
        <dbReference type="ARBA" id="ARBA00048445"/>
    </source>
</evidence>
<sequence>MSDIHASLHAAAYPSARHEPDLPALTDEQLRARFQPVFDRIARGAVEREQERRLPFEEVRWLREAGFGAVRIPRHYGGLGATLPQFFALLLDLATADSNVSHLLRGHFSFLESRLNHEDEATREFWFPKVVDGALIGYAMAEQSASTTIGTSITRDGDGWLLNGKKFYSTGTIYADWIVATARDGEQLASIAFPATLPGVTRLDDWDGFGQRMTGSGTTVFENVRLRDEHVVRRFDGTVPASYNKAFLQLVLLTSMAGAAQAGVREAIGFVQAKTRAFDVPGESSPRHDPLVQRVVGRLASLSYAANSIVGTVARTLEDTAQRARAGAADDALYAAVEIEAFQAQQVVIDLVLQASTLLFDVGGASATSEARRLDRHWRNARTAASHNPAIFREKMIGDYWLNGTVPPRMPTAEPVRN</sequence>
<evidence type="ECO:0000256" key="1">
    <source>
        <dbReference type="ARBA" id="ARBA00004496"/>
    </source>
</evidence>
<comment type="similarity">
    <text evidence="8">Belongs to the DszC flavin monooxygenase family.</text>
</comment>
<comment type="pathway">
    <text evidence="7">Sulfur metabolism; dibenzothiophene degradation.</text>
</comment>
<evidence type="ECO:0000259" key="15">
    <source>
        <dbReference type="Pfam" id="PF02771"/>
    </source>
</evidence>
<dbReference type="InterPro" id="IPR013786">
    <property type="entry name" value="AcylCoA_DH/ox_N"/>
</dbReference>
<evidence type="ECO:0000256" key="7">
    <source>
        <dbReference type="ARBA" id="ARBA00034307"/>
    </source>
</evidence>
<dbReference type="Gene3D" id="2.40.110.10">
    <property type="entry name" value="Butyryl-CoA Dehydrogenase, subunit A, domain 2"/>
    <property type="match status" value="1"/>
</dbReference>
<dbReference type="InterPro" id="IPR009100">
    <property type="entry name" value="AcylCoA_DH/oxidase_NM_dom_sf"/>
</dbReference>
<evidence type="ECO:0000313" key="18">
    <source>
        <dbReference type="Proteomes" id="UP000290637"/>
    </source>
</evidence>
<evidence type="ECO:0000256" key="4">
    <source>
        <dbReference type="ARBA" id="ARBA00022741"/>
    </source>
</evidence>
<dbReference type="InterPro" id="IPR046373">
    <property type="entry name" value="Acyl-CoA_Oxase/DH_mid-dom_sf"/>
</dbReference>
<dbReference type="GO" id="GO:0008470">
    <property type="term" value="F:3-methylbutanoyl-CoA dehydrogenase activity"/>
    <property type="evidence" value="ECO:0007669"/>
    <property type="project" value="TreeGrafter"/>
</dbReference>
<proteinExistence type="inferred from homology"/>
<comment type="catalytic activity">
    <reaction evidence="12">
        <text>dibenzothiophene 5-oxide + FMNH2 + O2 = dibenzothiophene 5,5-dioxide + FMN + H2O + H(+)</text>
        <dbReference type="Rhea" id="RHEA:49080"/>
        <dbReference type="ChEBI" id="CHEBI:15377"/>
        <dbReference type="ChEBI" id="CHEBI:15378"/>
        <dbReference type="ChEBI" id="CHEBI:15379"/>
        <dbReference type="ChEBI" id="CHEBI:23683"/>
        <dbReference type="ChEBI" id="CHEBI:57618"/>
        <dbReference type="ChEBI" id="CHEBI:58210"/>
        <dbReference type="ChEBI" id="CHEBI:90356"/>
    </reaction>
</comment>
<name>A0A4P6L3E5_9BURK</name>
<dbReference type="PANTHER" id="PTHR43884:SF12">
    <property type="entry name" value="ISOVALERYL-COA DEHYDROGENASE, MITOCHONDRIAL-RELATED"/>
    <property type="match status" value="1"/>
</dbReference>
<gene>
    <name evidence="17" type="ORF">EWM63_26520</name>
</gene>
<dbReference type="InterPro" id="IPR013107">
    <property type="entry name" value="Acyl-CoA_DH_C"/>
</dbReference>
<dbReference type="PANTHER" id="PTHR43884">
    <property type="entry name" value="ACYL-COA DEHYDROGENASE"/>
    <property type="match status" value="1"/>
</dbReference>
<dbReference type="InterPro" id="IPR037069">
    <property type="entry name" value="AcylCoA_DH/ox_N_sf"/>
</dbReference>
<dbReference type="EC" id="1.14.14.21" evidence="9"/>
<evidence type="ECO:0000256" key="13">
    <source>
        <dbReference type="ARBA" id="ARBA00049456"/>
    </source>
</evidence>
<dbReference type="AlphaFoldDB" id="A0A4P6L3E5"/>
<reference evidence="17 18" key="1">
    <citation type="submission" date="2019-02" db="EMBL/GenBank/DDBJ databases">
        <title>Draft Genome Sequences of Six Type Strains of the Genus Massilia.</title>
        <authorList>
            <person name="Miess H."/>
            <person name="Frediansyhah A."/>
            <person name="Gross H."/>
        </authorList>
    </citation>
    <scope>NUCLEOTIDE SEQUENCE [LARGE SCALE GENOMIC DNA]</scope>
    <source>
        <strain evidence="17 18">DSM 17473</strain>
    </source>
</reference>
<dbReference type="OrthoDB" id="571684at2"/>
<evidence type="ECO:0000313" key="17">
    <source>
        <dbReference type="EMBL" id="QBE66100.1"/>
    </source>
</evidence>
<dbReference type="Gene3D" id="1.10.540.10">
    <property type="entry name" value="Acyl-CoA dehydrogenase/oxidase, N-terminal domain"/>
    <property type="match status" value="1"/>
</dbReference>
<dbReference type="GO" id="GO:0050660">
    <property type="term" value="F:flavin adenine dinucleotide binding"/>
    <property type="evidence" value="ECO:0007669"/>
    <property type="project" value="InterPro"/>
</dbReference>